<evidence type="ECO:0000313" key="5">
    <source>
        <dbReference type="EMBL" id="MWG35815.1"/>
    </source>
</evidence>
<dbReference type="Pfam" id="PF00702">
    <property type="entry name" value="Hydrolase"/>
    <property type="match status" value="1"/>
</dbReference>
<dbReference type="GO" id="GO:0044281">
    <property type="term" value="P:small molecule metabolic process"/>
    <property type="evidence" value="ECO:0007669"/>
    <property type="project" value="UniProtKB-ARBA"/>
</dbReference>
<gene>
    <name evidence="5" type="ORF">GQS65_15200</name>
</gene>
<comment type="cofactor">
    <cofactor evidence="1">
        <name>Mg(2+)</name>
        <dbReference type="ChEBI" id="CHEBI:18420"/>
    </cofactor>
</comment>
<keyword evidence="6" id="KW-1185">Reference proteome</keyword>
<protein>
    <submittedName>
        <fullName evidence="5">HAD-IA family hydrolase</fullName>
    </submittedName>
</protein>
<proteinExistence type="inferred from homology"/>
<evidence type="ECO:0000256" key="2">
    <source>
        <dbReference type="ARBA" id="ARBA00007958"/>
    </source>
</evidence>
<evidence type="ECO:0000256" key="4">
    <source>
        <dbReference type="ARBA" id="ARBA00022842"/>
    </source>
</evidence>
<keyword evidence="4" id="KW-0460">Magnesium</keyword>
<dbReference type="OrthoDB" id="27736at2157"/>
<dbReference type="SFLD" id="SFLDS00003">
    <property type="entry name" value="Haloacid_Dehalogenase"/>
    <property type="match status" value="1"/>
</dbReference>
<dbReference type="Gene3D" id="1.20.120.1600">
    <property type="match status" value="1"/>
</dbReference>
<evidence type="ECO:0000256" key="3">
    <source>
        <dbReference type="ARBA" id="ARBA00022801"/>
    </source>
</evidence>
<dbReference type="SUPFAM" id="SSF56784">
    <property type="entry name" value="HAD-like"/>
    <property type="match status" value="1"/>
</dbReference>
<dbReference type="AlphaFoldDB" id="A0A6B0GUK9"/>
<dbReference type="InterPro" id="IPR023214">
    <property type="entry name" value="HAD_sf"/>
</dbReference>
<dbReference type="InterPro" id="IPR006439">
    <property type="entry name" value="HAD-SF_hydro_IA"/>
</dbReference>
<dbReference type="NCBIfam" id="TIGR01549">
    <property type="entry name" value="HAD-SF-IA-v1"/>
    <property type="match status" value="1"/>
</dbReference>
<evidence type="ECO:0000313" key="6">
    <source>
        <dbReference type="Proteomes" id="UP000451471"/>
    </source>
</evidence>
<reference evidence="5 6" key="1">
    <citation type="submission" date="2019-12" db="EMBL/GenBank/DDBJ databases">
        <title>Halocatena pleomorpha gen. nov. sp. nov., an extremely halophilic archaeon of family Halobacteriaceae isolated from saltpan soil.</title>
        <authorList>
            <person name="Pal Y."/>
            <person name="Verma A."/>
            <person name="Krishnamurthi S."/>
            <person name="Kumar P."/>
        </authorList>
    </citation>
    <scope>NUCLEOTIDE SEQUENCE [LARGE SCALE GENOMIC DNA]</scope>
    <source>
        <strain evidence="5 6">JCM 16495</strain>
    </source>
</reference>
<dbReference type="GO" id="GO:0016787">
    <property type="term" value="F:hydrolase activity"/>
    <property type="evidence" value="ECO:0007669"/>
    <property type="project" value="UniProtKB-KW"/>
</dbReference>
<accession>A0A6B0GUK9</accession>
<dbReference type="NCBIfam" id="TIGR01509">
    <property type="entry name" value="HAD-SF-IA-v3"/>
    <property type="match status" value="1"/>
</dbReference>
<name>A0A6B0GUK9_9EURY</name>
<keyword evidence="3 5" id="KW-0378">Hydrolase</keyword>
<organism evidence="5 6">
    <name type="scientific">Halomarina oriensis</name>
    <dbReference type="NCBI Taxonomy" id="671145"/>
    <lineage>
        <taxon>Archaea</taxon>
        <taxon>Methanobacteriati</taxon>
        <taxon>Methanobacteriota</taxon>
        <taxon>Stenosarchaea group</taxon>
        <taxon>Halobacteria</taxon>
        <taxon>Halobacteriales</taxon>
        <taxon>Natronomonadaceae</taxon>
        <taxon>Halomarina</taxon>
    </lineage>
</organism>
<dbReference type="Gene3D" id="3.40.50.1000">
    <property type="entry name" value="HAD superfamily/HAD-like"/>
    <property type="match status" value="1"/>
</dbReference>
<evidence type="ECO:0000256" key="1">
    <source>
        <dbReference type="ARBA" id="ARBA00001946"/>
    </source>
</evidence>
<dbReference type="PRINTS" id="PR00413">
    <property type="entry name" value="HADHALOGNASE"/>
</dbReference>
<dbReference type="InterPro" id="IPR036412">
    <property type="entry name" value="HAD-like_sf"/>
</dbReference>
<comment type="similarity">
    <text evidence="2">Belongs to the HAD-like hydrolase superfamily.</text>
</comment>
<sequence length="231" mass="24372">MVGTNPPTSAVLFDLDGTLCRYRRSPAEVLAVAFEREGLDPLFPVEAYYDAFDEFAAEADGMTDLRERCFAALCEDRGHDPAVGRSLARTFAAERDHRDVTPTPGALSTLDTLAGDLPLGVVTNGPRDAQHEKLSGLGRPDAFDVVVCAGEETPPKPATEPFAVALAALGVTAERTLFVGDSPETDVTGANATGIVSVLVGPRTADGVVPDARLDSLHALPDLVRTTDRSV</sequence>
<dbReference type="RefSeq" id="WP_158205478.1">
    <property type="nucleotide sequence ID" value="NZ_WSZK01000026.1"/>
</dbReference>
<dbReference type="Proteomes" id="UP000451471">
    <property type="component" value="Unassembled WGS sequence"/>
</dbReference>
<comment type="caution">
    <text evidence="5">The sequence shown here is derived from an EMBL/GenBank/DDBJ whole genome shotgun (WGS) entry which is preliminary data.</text>
</comment>
<dbReference type="SFLD" id="SFLDG01129">
    <property type="entry name" value="C1.5:_HAD__Beta-PGM__Phosphata"/>
    <property type="match status" value="1"/>
</dbReference>
<dbReference type="EMBL" id="WSZK01000026">
    <property type="protein sequence ID" value="MWG35815.1"/>
    <property type="molecule type" value="Genomic_DNA"/>
</dbReference>
<dbReference type="InterPro" id="IPR051400">
    <property type="entry name" value="HAD-like_hydrolase"/>
</dbReference>
<dbReference type="PANTHER" id="PTHR46470">
    <property type="entry name" value="N-ACYLNEURAMINATE-9-PHOSPHATASE"/>
    <property type="match status" value="1"/>
</dbReference>